<reference evidence="5" key="1">
    <citation type="journal article" date="2014" name="Int. J. Syst. Evol. Microbiol.">
        <title>Complete genome sequence of Corynebacterium casei LMG S-19264T (=DSM 44701T), isolated from a smear-ripened cheese.</title>
        <authorList>
            <consortium name="US DOE Joint Genome Institute (JGI-PGF)"/>
            <person name="Walter F."/>
            <person name="Albersmeier A."/>
            <person name="Kalinowski J."/>
            <person name="Ruckert C."/>
        </authorList>
    </citation>
    <scope>NUCLEOTIDE SEQUENCE</scope>
    <source>
        <strain evidence="5">KCTC 12988</strain>
    </source>
</reference>
<sequence length="474" mass="50976">MFFPLISISSIQAFDGAAVRVGVLAGILALVSCATVGPDYQQPEADLPDSYRWESSKNGRSSAQRDGWWQVFNDAQLNTLITQVRSNNHDLKAGLKRLEQARSVIGISRAAGLPQVGGAPGVSRQRTSGQVTGGGSAFNTYSAPLTLDWEVDLFGRIRRQVEAAVSDAQGSEEDLNALLLSLETEAASRYFTLRALDEEIEIVSQGVKSRQDSLKLVKDRHELGAVSELDVAQASNLLASSEADLEGLKRERSAQEASLAVLTGRPATTFRVPPAPLRGTPPSVPGGVPSELLRARPDIRRAERALAAENARVGVAVAAFYPSLSLSGNLGLQSSDIENLFSKGARYWSISPQVYLPILQGGRNEAALAGAQARYEEVLENYQQTVLEALAEVETSLAARKFYLSQSAALDRAVVAAEKASEIADAQYEGGISNYLSVLDAERTSLDARRQQAVLRGVHFGNTITLIRSLGGRW</sequence>
<comment type="subcellular location">
    <subcellularLocation>
        <location evidence="2">Cell membrane</location>
        <topology evidence="2">Lipid-anchor</topology>
    </subcellularLocation>
</comment>
<dbReference type="NCBIfam" id="TIGR01845">
    <property type="entry name" value="outer_NodT"/>
    <property type="match status" value="1"/>
</dbReference>
<protein>
    <submittedName>
        <fullName evidence="5">RND transporter</fullName>
    </submittedName>
</protein>
<dbReference type="Proteomes" id="UP000644507">
    <property type="component" value="Unassembled WGS sequence"/>
</dbReference>
<evidence type="ECO:0000313" key="6">
    <source>
        <dbReference type="Proteomes" id="UP000644507"/>
    </source>
</evidence>
<dbReference type="GO" id="GO:0015562">
    <property type="term" value="F:efflux transmembrane transporter activity"/>
    <property type="evidence" value="ECO:0007669"/>
    <property type="project" value="InterPro"/>
</dbReference>
<evidence type="ECO:0000256" key="3">
    <source>
        <dbReference type="SAM" id="Coils"/>
    </source>
</evidence>
<feature type="region of interest" description="Disordered" evidence="4">
    <location>
        <begin position="116"/>
        <end position="135"/>
    </location>
</feature>
<dbReference type="AlphaFoldDB" id="A0A918TSR4"/>
<keyword evidence="2" id="KW-0472">Membrane</keyword>
<keyword evidence="2" id="KW-1134">Transmembrane beta strand</keyword>
<accession>A0A918TSR4</accession>
<keyword evidence="2" id="KW-0812">Transmembrane</keyword>
<dbReference type="Gene3D" id="1.20.1600.10">
    <property type="entry name" value="Outer membrane efflux proteins (OEP)"/>
    <property type="match status" value="1"/>
</dbReference>
<comment type="caution">
    <text evidence="5">The sequence shown here is derived from an EMBL/GenBank/DDBJ whole genome shotgun (WGS) entry which is preliminary data.</text>
</comment>
<evidence type="ECO:0000313" key="5">
    <source>
        <dbReference type="EMBL" id="GHC58359.1"/>
    </source>
</evidence>
<dbReference type="InterPro" id="IPR010131">
    <property type="entry name" value="MdtP/NodT-like"/>
</dbReference>
<feature type="coiled-coil region" evidence="3">
    <location>
        <begin position="231"/>
        <end position="258"/>
    </location>
</feature>
<dbReference type="SUPFAM" id="SSF56954">
    <property type="entry name" value="Outer membrane efflux proteins (OEP)"/>
    <property type="match status" value="1"/>
</dbReference>
<keyword evidence="2" id="KW-0564">Palmitate</keyword>
<reference evidence="5" key="2">
    <citation type="submission" date="2020-09" db="EMBL/GenBank/DDBJ databases">
        <authorList>
            <person name="Sun Q."/>
            <person name="Kim S."/>
        </authorList>
    </citation>
    <scope>NUCLEOTIDE SEQUENCE</scope>
    <source>
        <strain evidence="5">KCTC 12988</strain>
    </source>
</reference>
<evidence type="ECO:0000256" key="4">
    <source>
        <dbReference type="SAM" id="MobiDB-lite"/>
    </source>
</evidence>
<dbReference type="PANTHER" id="PTHR30203">
    <property type="entry name" value="OUTER MEMBRANE CATION EFFLUX PROTEIN"/>
    <property type="match status" value="1"/>
</dbReference>
<keyword evidence="3" id="KW-0175">Coiled coil</keyword>
<keyword evidence="2" id="KW-0449">Lipoprotein</keyword>
<evidence type="ECO:0000256" key="1">
    <source>
        <dbReference type="ARBA" id="ARBA00007613"/>
    </source>
</evidence>
<name>A0A918TSR4_9BACT</name>
<dbReference type="InterPro" id="IPR003423">
    <property type="entry name" value="OMP_efflux"/>
</dbReference>
<dbReference type="EMBL" id="BMXI01000011">
    <property type="protein sequence ID" value="GHC58359.1"/>
    <property type="molecule type" value="Genomic_DNA"/>
</dbReference>
<organism evidence="5 6">
    <name type="scientific">Roseibacillus persicicus</name>
    <dbReference type="NCBI Taxonomy" id="454148"/>
    <lineage>
        <taxon>Bacteria</taxon>
        <taxon>Pseudomonadati</taxon>
        <taxon>Verrucomicrobiota</taxon>
        <taxon>Verrucomicrobiia</taxon>
        <taxon>Verrucomicrobiales</taxon>
        <taxon>Verrucomicrobiaceae</taxon>
        <taxon>Roseibacillus</taxon>
    </lineage>
</organism>
<dbReference type="GO" id="GO:0005886">
    <property type="term" value="C:plasma membrane"/>
    <property type="evidence" value="ECO:0007669"/>
    <property type="project" value="UniProtKB-SubCell"/>
</dbReference>
<feature type="region of interest" description="Disordered" evidence="4">
    <location>
        <begin position="270"/>
        <end position="291"/>
    </location>
</feature>
<proteinExistence type="inferred from homology"/>
<dbReference type="PANTHER" id="PTHR30203:SF33">
    <property type="entry name" value="BLR4455 PROTEIN"/>
    <property type="match status" value="1"/>
</dbReference>
<comment type="similarity">
    <text evidence="1 2">Belongs to the outer membrane factor (OMF) (TC 1.B.17) family.</text>
</comment>
<evidence type="ECO:0000256" key="2">
    <source>
        <dbReference type="RuleBase" id="RU362097"/>
    </source>
</evidence>
<gene>
    <name evidence="5" type="primary">oprM</name>
    <name evidence="5" type="ORF">GCM10007100_26660</name>
</gene>
<dbReference type="Gene3D" id="2.20.200.10">
    <property type="entry name" value="Outer membrane efflux proteins (OEP)"/>
    <property type="match status" value="1"/>
</dbReference>
<dbReference type="Pfam" id="PF02321">
    <property type="entry name" value="OEP"/>
    <property type="match status" value="2"/>
</dbReference>
<dbReference type="RefSeq" id="WP_189570707.1">
    <property type="nucleotide sequence ID" value="NZ_BMXI01000011.1"/>
</dbReference>
<keyword evidence="6" id="KW-1185">Reference proteome</keyword>